<gene>
    <name evidence="3" type="ORF">ALP40_04118</name>
</gene>
<dbReference type="InterPro" id="IPR052520">
    <property type="entry name" value="ATL_DNA_repair"/>
</dbReference>
<dbReference type="PANTHER" id="PTHR42942">
    <property type="entry name" value="6-O-METHYLGUANINE DNA METHYLTRANSFERASE"/>
    <property type="match status" value="1"/>
</dbReference>
<dbReference type="GO" id="GO:0032259">
    <property type="term" value="P:methylation"/>
    <property type="evidence" value="ECO:0007669"/>
    <property type="project" value="UniProtKB-KW"/>
</dbReference>
<dbReference type="AlphaFoldDB" id="A0A3M5PL93"/>
<dbReference type="PANTHER" id="PTHR42942:SF1">
    <property type="entry name" value="ALKYLTRANSFERASE-LIKE PROTEIN 1"/>
    <property type="match status" value="1"/>
</dbReference>
<keyword evidence="1" id="KW-0227">DNA damage</keyword>
<dbReference type="InterPro" id="IPR014048">
    <property type="entry name" value="MethylDNA_cys_MeTrfase_DNA-bd"/>
</dbReference>
<protein>
    <submittedName>
        <fullName evidence="3">Methylated-DNA--cysteine S-methyltransferase</fullName>
    </submittedName>
</protein>
<proteinExistence type="predicted"/>
<keyword evidence="3" id="KW-0808">Transferase</keyword>
<dbReference type="EMBL" id="RBTP01000003">
    <property type="protein sequence ID" value="RMT85344.1"/>
    <property type="molecule type" value="Genomic_DNA"/>
</dbReference>
<reference evidence="3 4" key="1">
    <citation type="submission" date="2018-08" db="EMBL/GenBank/DDBJ databases">
        <title>Recombination of ecologically and evolutionarily significant loci maintains genetic cohesion in the Pseudomonas syringae species complex.</title>
        <authorList>
            <person name="Dillon M."/>
            <person name="Thakur S."/>
            <person name="Almeida R.N.D."/>
            <person name="Weir B.S."/>
            <person name="Guttman D.S."/>
        </authorList>
    </citation>
    <scope>NUCLEOTIDE SEQUENCE [LARGE SCALE GENOMIC DNA]</scope>
    <source>
        <strain evidence="3 4">ICMP 19473</strain>
    </source>
</reference>
<comment type="caution">
    <text evidence="3">The sequence shown here is derived from an EMBL/GenBank/DDBJ whole genome shotgun (WGS) entry which is preliminary data.</text>
</comment>
<dbReference type="GO" id="GO:0008168">
    <property type="term" value="F:methyltransferase activity"/>
    <property type="evidence" value="ECO:0007669"/>
    <property type="project" value="UniProtKB-KW"/>
</dbReference>
<dbReference type="InterPro" id="IPR036217">
    <property type="entry name" value="MethylDNA_cys_MeTrfase_DNAb"/>
</dbReference>
<name>A0A3M5PL93_PSEVI</name>
<accession>A0A3M5PL93</accession>
<evidence type="ECO:0000256" key="1">
    <source>
        <dbReference type="ARBA" id="ARBA00022763"/>
    </source>
</evidence>
<dbReference type="CDD" id="cd06445">
    <property type="entry name" value="ATase"/>
    <property type="match status" value="1"/>
</dbReference>
<dbReference type="Gene3D" id="1.10.10.10">
    <property type="entry name" value="Winged helix-like DNA-binding domain superfamily/Winged helix DNA-binding domain"/>
    <property type="match status" value="1"/>
</dbReference>
<evidence type="ECO:0000313" key="4">
    <source>
        <dbReference type="Proteomes" id="UP000273854"/>
    </source>
</evidence>
<dbReference type="RefSeq" id="WP_122206384.1">
    <property type="nucleotide sequence ID" value="NZ_RBTP01000003.1"/>
</dbReference>
<feature type="domain" description="Methylated-DNA-[protein]-cysteine S-methyltransferase DNA binding" evidence="2">
    <location>
        <begin position="23"/>
        <end position="100"/>
    </location>
</feature>
<keyword evidence="3" id="KW-0489">Methyltransferase</keyword>
<dbReference type="InterPro" id="IPR036388">
    <property type="entry name" value="WH-like_DNA-bd_sf"/>
</dbReference>
<dbReference type="GO" id="GO:0006281">
    <property type="term" value="P:DNA repair"/>
    <property type="evidence" value="ECO:0007669"/>
    <property type="project" value="InterPro"/>
</dbReference>
<sequence>MIDPVSAKNDPCGLSPADVRRTALYLTLGQVPEGKVVSYGQLAELAGLGRAARWVGRTLSQLPKGSSLPWHRVIAAGGKLSLPVGSPSGDEQRARLRAEGLTILNNRVDMQRHGWRPMSFNG</sequence>
<evidence type="ECO:0000259" key="2">
    <source>
        <dbReference type="Pfam" id="PF01035"/>
    </source>
</evidence>
<dbReference type="SUPFAM" id="SSF46767">
    <property type="entry name" value="Methylated DNA-protein cysteine methyltransferase, C-terminal domain"/>
    <property type="match status" value="1"/>
</dbReference>
<evidence type="ECO:0000313" key="3">
    <source>
        <dbReference type="EMBL" id="RMT85344.1"/>
    </source>
</evidence>
<dbReference type="Pfam" id="PF01035">
    <property type="entry name" value="DNA_binding_1"/>
    <property type="match status" value="1"/>
</dbReference>
<dbReference type="Proteomes" id="UP000273854">
    <property type="component" value="Unassembled WGS sequence"/>
</dbReference>
<dbReference type="OrthoDB" id="9132167at2"/>
<organism evidence="3 4">
    <name type="scientific">Pseudomonas viridiflava</name>
    <name type="common">Phytomonas viridiflava</name>
    <dbReference type="NCBI Taxonomy" id="33069"/>
    <lineage>
        <taxon>Bacteria</taxon>
        <taxon>Pseudomonadati</taxon>
        <taxon>Pseudomonadota</taxon>
        <taxon>Gammaproteobacteria</taxon>
        <taxon>Pseudomonadales</taxon>
        <taxon>Pseudomonadaceae</taxon>
        <taxon>Pseudomonas</taxon>
    </lineage>
</organism>